<dbReference type="Gene3D" id="3.40.50.300">
    <property type="entry name" value="P-loop containing nucleotide triphosphate hydrolases"/>
    <property type="match status" value="1"/>
</dbReference>
<dbReference type="PANTHER" id="PTHR10039:SF17">
    <property type="entry name" value="FUNGAL STAND N-TERMINAL GOODBYE DOMAIN-CONTAINING PROTEIN-RELATED"/>
    <property type="match status" value="1"/>
</dbReference>
<evidence type="ECO:0000259" key="3">
    <source>
        <dbReference type="Pfam" id="PF24883"/>
    </source>
</evidence>
<feature type="region of interest" description="Disordered" evidence="2">
    <location>
        <begin position="17"/>
        <end position="92"/>
    </location>
</feature>
<gene>
    <name evidence="4" type="ORF">FB45DRAFT_56455</name>
</gene>
<dbReference type="EMBL" id="JARKIF010000011">
    <property type="protein sequence ID" value="KAJ7626931.1"/>
    <property type="molecule type" value="Genomic_DNA"/>
</dbReference>
<dbReference type="SUPFAM" id="SSF52540">
    <property type="entry name" value="P-loop containing nucleoside triphosphate hydrolases"/>
    <property type="match status" value="1"/>
</dbReference>
<comment type="caution">
    <text evidence="4">The sequence shown here is derived from an EMBL/GenBank/DDBJ whole genome shotgun (WGS) entry which is preliminary data.</text>
</comment>
<dbReference type="AlphaFoldDB" id="A0AAD7FJ70"/>
<evidence type="ECO:0000256" key="1">
    <source>
        <dbReference type="ARBA" id="ARBA00022737"/>
    </source>
</evidence>
<name>A0AAD7FJ70_9AGAR</name>
<reference evidence="4" key="1">
    <citation type="submission" date="2023-03" db="EMBL/GenBank/DDBJ databases">
        <title>Massive genome expansion in bonnet fungi (Mycena s.s.) driven by repeated elements and novel gene families across ecological guilds.</title>
        <authorList>
            <consortium name="Lawrence Berkeley National Laboratory"/>
            <person name="Harder C.B."/>
            <person name="Miyauchi S."/>
            <person name="Viragh M."/>
            <person name="Kuo A."/>
            <person name="Thoen E."/>
            <person name="Andreopoulos B."/>
            <person name="Lu D."/>
            <person name="Skrede I."/>
            <person name="Drula E."/>
            <person name="Henrissat B."/>
            <person name="Morin E."/>
            <person name="Kohler A."/>
            <person name="Barry K."/>
            <person name="LaButti K."/>
            <person name="Morin E."/>
            <person name="Salamov A."/>
            <person name="Lipzen A."/>
            <person name="Mereny Z."/>
            <person name="Hegedus B."/>
            <person name="Baldrian P."/>
            <person name="Stursova M."/>
            <person name="Weitz H."/>
            <person name="Taylor A."/>
            <person name="Grigoriev I.V."/>
            <person name="Nagy L.G."/>
            <person name="Martin F."/>
            <person name="Kauserud H."/>
        </authorList>
    </citation>
    <scope>NUCLEOTIDE SEQUENCE</scope>
    <source>
        <strain evidence="4">9284</strain>
    </source>
</reference>
<protein>
    <recommendedName>
        <fullName evidence="3">Nephrocystin 3-like N-terminal domain-containing protein</fullName>
    </recommendedName>
</protein>
<dbReference type="Proteomes" id="UP001221142">
    <property type="component" value="Unassembled WGS sequence"/>
</dbReference>
<dbReference type="PANTHER" id="PTHR10039">
    <property type="entry name" value="AMELOGENIN"/>
    <property type="match status" value="1"/>
</dbReference>
<accession>A0AAD7FJ70</accession>
<feature type="compositionally biased region" description="Low complexity" evidence="2">
    <location>
        <begin position="79"/>
        <end position="92"/>
    </location>
</feature>
<keyword evidence="1" id="KW-0677">Repeat</keyword>
<sequence>MLGIILRICGGLCGQKRGDSSSLAPDDVDPDAASAEPKVVQPTMLISSQSDVAPSRVPARLEPSNSSSSGDKDAGSVKGSTAVVSPPSGVGSSRSPAYIDTLKNGFILLAKKAEPFLEGTPFKIPIAVLNSFIDLTGTVSDNASTLRALLEQLALTFDAVNGAMDEASSDVAREGARKLFEFLRHEMDEFEALQKRCGIIKILESDEDIRTIEAAVRRIDGQLGNFQLAVMTSIEKKTDLIDKKTDLSREQSTLQILYRATAKDAAHDSGERFSPPMCHPQTRTEILRELSEWAATDDPSTQILWLHAPAGAGKSAIAQTLCQQLAADNRPVASFFFKRGDPSRGESMKLFPTIAYQLAYIIAEFRADIVPRIDGSPHIFDKSLPTQLDALILEPSHQLPATHILVVVIDGLDECTGENRQQEIVRSIARGLVGNPTPLRFLIASRPEPHIAELFQEPNLQNTHQQMNIAPSFTDIHTYLRDEFGRISRDHKMMVSIRVPWPSQEVLEHLIKRSSGYFIYAATVIEIINDPDFRPTDRLSIIMGMAKPKHTSPYAALDQLYTQILEDVPSDSVQLLPILAVLAARYILPMFQIEQLLGLESGDVWLTLRRAHSVIDVPSQPTDTTRLRPHHASFIDFLQDEARSGAFFTGPGSIHHQHLAGPILDALSYTYQDQYLNAVGHVAWEFSSPDIIQFLPTEGLVARFRLVNPDFILAYVENSAEAVLKWLKATQPAPPEDLIQVGEAYHFLAACDDTWCSALKNTSTAFRRGVGTGFAYGDRHR</sequence>
<keyword evidence="5" id="KW-1185">Reference proteome</keyword>
<dbReference type="Pfam" id="PF24883">
    <property type="entry name" value="NPHP3_N"/>
    <property type="match status" value="1"/>
</dbReference>
<proteinExistence type="predicted"/>
<feature type="domain" description="Nephrocystin 3-like N-terminal" evidence="3">
    <location>
        <begin position="289"/>
        <end position="446"/>
    </location>
</feature>
<evidence type="ECO:0000313" key="4">
    <source>
        <dbReference type="EMBL" id="KAJ7626931.1"/>
    </source>
</evidence>
<feature type="compositionally biased region" description="Low complexity" evidence="2">
    <location>
        <begin position="20"/>
        <end position="35"/>
    </location>
</feature>
<dbReference type="InterPro" id="IPR056884">
    <property type="entry name" value="NPHP3-like_N"/>
</dbReference>
<evidence type="ECO:0000313" key="5">
    <source>
        <dbReference type="Proteomes" id="UP001221142"/>
    </source>
</evidence>
<evidence type="ECO:0000256" key="2">
    <source>
        <dbReference type="SAM" id="MobiDB-lite"/>
    </source>
</evidence>
<organism evidence="4 5">
    <name type="scientific">Roridomyces roridus</name>
    <dbReference type="NCBI Taxonomy" id="1738132"/>
    <lineage>
        <taxon>Eukaryota</taxon>
        <taxon>Fungi</taxon>
        <taxon>Dikarya</taxon>
        <taxon>Basidiomycota</taxon>
        <taxon>Agaricomycotina</taxon>
        <taxon>Agaricomycetes</taxon>
        <taxon>Agaricomycetidae</taxon>
        <taxon>Agaricales</taxon>
        <taxon>Marasmiineae</taxon>
        <taxon>Mycenaceae</taxon>
        <taxon>Roridomyces</taxon>
    </lineage>
</organism>
<dbReference type="InterPro" id="IPR027417">
    <property type="entry name" value="P-loop_NTPase"/>
</dbReference>